<dbReference type="GO" id="GO:0006606">
    <property type="term" value="P:protein import into nucleus"/>
    <property type="evidence" value="ECO:0007669"/>
    <property type="project" value="TreeGrafter"/>
</dbReference>
<sequence>MGKSKKSKGGYRSDPVAKTVKPPSDPELAALRESKILPIINDLKSADPKSRSTAASLISSIIQDTKCRKLLLREQIVYTVLTQTLTDAALESRAAGWGILQVLAQEEEADFCVHLFRQDVLTAIEFASKLIQDKITSTETPFAKLPKAEKGFVSSIAASLVSLLTALAEASEEILEAICNNSTITNLLFTLISYRPQDEQDPIADIRGDAMACLMILSEDNSDLAQKLTCRGSTTCYEALVGLRNDVSGDGILACTILHNIYASLLGLKNVSPKTDVADDSDLVPTLTKAIAGYVPGQNVANGSSWSSPSEYQQLALETLASIGTSLVSAMSGPQSSSRKELGASEAEKEDGDEDGDDDENMDEVLSDKEDEDDEGDDEDDDMDEAEIEADMDMVTGGDHGDDNIDELPTLKALIQVALPELIRLATLQPSDDLALKMQAHALSALNNIAWSVSLFDLADDSNAGIKNAWTPISRALWQQIISPTLASDTADVDLATQITSLAWAVARVLHGETPLQPNEHRKFISLYQATKGAPARLDPEDPFQALGVKCIGVLGQLAMHPSPTDLNREIGTFLITVIAGLPDTPAADAVEAFNQVFDIYGNEEYPYDAEVFWKGGFLKHLDGVVAKAKAMAKSINKSAQSELRHRADEVVMNLTRFLAYKKKHKPVEVTLR</sequence>
<dbReference type="Pfam" id="PF25567">
    <property type="entry name" value="TPR_SYO1"/>
    <property type="match status" value="1"/>
</dbReference>
<dbReference type="Gene3D" id="1.25.10.10">
    <property type="entry name" value="Leucine-rich Repeat Variant"/>
    <property type="match status" value="2"/>
</dbReference>
<dbReference type="OrthoDB" id="288703at2759"/>
<keyword evidence="5" id="KW-1185">Reference proteome</keyword>
<evidence type="ECO:0000313" key="5">
    <source>
        <dbReference type="Proteomes" id="UP000241546"/>
    </source>
</evidence>
<feature type="domain" description="SYO1-like TPR repeats" evidence="3">
    <location>
        <begin position="437"/>
        <end position="665"/>
    </location>
</feature>
<proteinExistence type="inferred from homology"/>
<evidence type="ECO:0000256" key="1">
    <source>
        <dbReference type="ARBA" id="ARBA00049983"/>
    </source>
</evidence>
<dbReference type="GeneID" id="36604073"/>
<name>A0A2T4BMX6_9HYPO</name>
<dbReference type="GO" id="GO:0051082">
    <property type="term" value="F:unfolded protein binding"/>
    <property type="evidence" value="ECO:0007669"/>
    <property type="project" value="TreeGrafter"/>
</dbReference>
<dbReference type="GO" id="GO:0042273">
    <property type="term" value="P:ribosomal large subunit biogenesis"/>
    <property type="evidence" value="ECO:0007669"/>
    <property type="project" value="TreeGrafter"/>
</dbReference>
<feature type="compositionally biased region" description="Acidic residues" evidence="2">
    <location>
        <begin position="348"/>
        <end position="382"/>
    </location>
</feature>
<evidence type="ECO:0000256" key="2">
    <source>
        <dbReference type="SAM" id="MobiDB-lite"/>
    </source>
</evidence>
<dbReference type="InterPro" id="IPR052616">
    <property type="entry name" value="SYO1-like"/>
</dbReference>
<comment type="similarity">
    <text evidence="1">Belongs to the nuclear import and ribosome assembly adapter family.</text>
</comment>
<reference evidence="5" key="1">
    <citation type="submission" date="2016-07" db="EMBL/GenBank/DDBJ databases">
        <title>Multiple horizontal gene transfer events from other fungi enriched the ability of initially mycotrophic Trichoderma (Ascomycota) to feed on dead plant biomass.</title>
        <authorList>
            <consortium name="DOE Joint Genome Institute"/>
            <person name="Atanasova L."/>
            <person name="Chenthamara K."/>
            <person name="Zhang J."/>
            <person name="Grujic M."/>
            <person name="Henrissat B."/>
            <person name="Kuo A."/>
            <person name="Aerts A."/>
            <person name="Salamov A."/>
            <person name="Lipzen A."/>
            <person name="Labutti K."/>
            <person name="Barry K."/>
            <person name="Miao Y."/>
            <person name="Rahimi M.J."/>
            <person name="Shen Q."/>
            <person name="Grigoriev I.V."/>
            <person name="Kubicek C.P."/>
            <person name="Druzhinina I.S."/>
        </authorList>
    </citation>
    <scope>NUCLEOTIDE SEQUENCE [LARGE SCALE GENOMIC DNA]</scope>
    <source>
        <strain evidence="5">TUCIM 6016</strain>
    </source>
</reference>
<dbReference type="SUPFAM" id="SSF48371">
    <property type="entry name" value="ARM repeat"/>
    <property type="match status" value="1"/>
</dbReference>
<dbReference type="CDD" id="cd13394">
    <property type="entry name" value="Syo1_like"/>
    <property type="match status" value="1"/>
</dbReference>
<organism evidence="4 5">
    <name type="scientific">Trichoderma citrinoviride</name>
    <dbReference type="NCBI Taxonomy" id="58853"/>
    <lineage>
        <taxon>Eukaryota</taxon>
        <taxon>Fungi</taxon>
        <taxon>Dikarya</taxon>
        <taxon>Ascomycota</taxon>
        <taxon>Pezizomycotina</taxon>
        <taxon>Sordariomycetes</taxon>
        <taxon>Hypocreomycetidae</taxon>
        <taxon>Hypocreales</taxon>
        <taxon>Hypocreaceae</taxon>
        <taxon>Trichoderma</taxon>
    </lineage>
</organism>
<dbReference type="PANTHER" id="PTHR13347">
    <property type="entry name" value="HEAT REPEAT-CONTAINING PROTEIN 3"/>
    <property type="match status" value="1"/>
</dbReference>
<dbReference type="Proteomes" id="UP000241546">
    <property type="component" value="Unassembled WGS sequence"/>
</dbReference>
<protein>
    <recommendedName>
        <fullName evidence="3">SYO1-like TPR repeats domain-containing protein</fullName>
    </recommendedName>
</protein>
<feature type="compositionally biased region" description="Polar residues" evidence="2">
    <location>
        <begin position="328"/>
        <end position="337"/>
    </location>
</feature>
<dbReference type="InterPro" id="IPR016024">
    <property type="entry name" value="ARM-type_fold"/>
</dbReference>
<dbReference type="InterPro" id="IPR011989">
    <property type="entry name" value="ARM-like"/>
</dbReference>
<dbReference type="InterPro" id="IPR057990">
    <property type="entry name" value="TPR_SYO1"/>
</dbReference>
<evidence type="ECO:0000259" key="3">
    <source>
        <dbReference type="Pfam" id="PF25567"/>
    </source>
</evidence>
<dbReference type="AlphaFoldDB" id="A0A2T4BMX6"/>
<gene>
    <name evidence="4" type="ORF">BBK36DRAFT_1175131</name>
</gene>
<feature type="region of interest" description="Disordered" evidence="2">
    <location>
        <begin position="328"/>
        <end position="382"/>
    </location>
</feature>
<feature type="region of interest" description="Disordered" evidence="2">
    <location>
        <begin position="1"/>
        <end position="26"/>
    </location>
</feature>
<feature type="compositionally biased region" description="Basic and acidic residues" evidence="2">
    <location>
        <begin position="338"/>
        <end position="347"/>
    </location>
</feature>
<evidence type="ECO:0000313" key="4">
    <source>
        <dbReference type="EMBL" id="PTB70674.1"/>
    </source>
</evidence>
<dbReference type="EMBL" id="KZ680207">
    <property type="protein sequence ID" value="PTB70674.1"/>
    <property type="molecule type" value="Genomic_DNA"/>
</dbReference>
<accession>A0A2T4BMX6</accession>
<dbReference type="RefSeq" id="XP_024753994.1">
    <property type="nucleotide sequence ID" value="XM_024895955.1"/>
</dbReference>
<dbReference type="PANTHER" id="PTHR13347:SF1">
    <property type="entry name" value="HEAT REPEAT-CONTAINING PROTEIN 3"/>
    <property type="match status" value="1"/>
</dbReference>